<accession>A0ACC2VFE0</accession>
<gene>
    <name evidence="1" type="ORF">QFC20_006026</name>
</gene>
<keyword evidence="2" id="KW-1185">Reference proteome</keyword>
<organism evidence="1 2">
    <name type="scientific">Naganishia adeliensis</name>
    <dbReference type="NCBI Taxonomy" id="92952"/>
    <lineage>
        <taxon>Eukaryota</taxon>
        <taxon>Fungi</taxon>
        <taxon>Dikarya</taxon>
        <taxon>Basidiomycota</taxon>
        <taxon>Agaricomycotina</taxon>
        <taxon>Tremellomycetes</taxon>
        <taxon>Filobasidiales</taxon>
        <taxon>Filobasidiaceae</taxon>
        <taxon>Naganishia</taxon>
    </lineage>
</organism>
<evidence type="ECO:0000313" key="2">
    <source>
        <dbReference type="Proteomes" id="UP001230649"/>
    </source>
</evidence>
<proteinExistence type="predicted"/>
<evidence type="ECO:0000313" key="1">
    <source>
        <dbReference type="EMBL" id="KAJ9098078.1"/>
    </source>
</evidence>
<dbReference type="Proteomes" id="UP001230649">
    <property type="component" value="Unassembled WGS sequence"/>
</dbReference>
<reference evidence="1" key="1">
    <citation type="submission" date="2023-04" db="EMBL/GenBank/DDBJ databases">
        <title>Draft Genome sequencing of Naganishia species isolated from polar environments using Oxford Nanopore Technology.</title>
        <authorList>
            <person name="Leo P."/>
            <person name="Venkateswaran K."/>
        </authorList>
    </citation>
    <scope>NUCLEOTIDE SEQUENCE</scope>
    <source>
        <strain evidence="1">MNA-CCFEE 5262</strain>
    </source>
</reference>
<name>A0ACC2VFE0_9TREE</name>
<dbReference type="EMBL" id="JASBWS010000096">
    <property type="protein sequence ID" value="KAJ9098078.1"/>
    <property type="molecule type" value="Genomic_DNA"/>
</dbReference>
<protein>
    <submittedName>
        <fullName evidence="1">Uncharacterized protein</fullName>
    </submittedName>
</protein>
<comment type="caution">
    <text evidence="1">The sequence shown here is derived from an EMBL/GenBank/DDBJ whole genome shotgun (WGS) entry which is preliminary data.</text>
</comment>
<sequence>MVKVSSLALAGLAQASYASAAPYLFEQDGQGQTVFGAEPVSRIDKINPLKHLSAISPFFIPTEEPTPLPNETCNITSASFLIRHSSIMGNDDEFELTMQPFIWKVGNFSDDVYPTEEELKAWHVRKVGGDVGVLEEEVGVDRWAFLKDWKTSVKEETLEKLSKRGSDDAEYLGKYLRKQLGYLFPPAWKGKDDPKGKHDKKLFGRKVKEDNGNGHHHHRDGDGHDVPDKNPKHKQPGPPYKIWTASSSRDIDTAQAFIKGAFPDHQAGKEGNGDGVNVQLVKVPNKKKDWEQSLTPHKACDTFEKESSLKPAEKWLNVYGPRIRERLNDVVPRISAELEDMDILAMMELCGYETIISGDSGFCNVFTDEEWLDGEWYFDVRFHYMMGYGNELSPYLGAPWVKTARHLLAGDVEDKKPHDKDDDDSFVDWMEEVVEESEELLGLGIADWLEEVVEDGWGLFKRGHHDDKKHHKGHKDKKHRKHKKGDKKKKGKKDKGGDKLPEPKMPPNGTHTQLLQTFFTHRESPAFVATFLNLYNDTVNDMPPASAPPVLDTRPEPRQWRTSELVPFLGHVALERFSCGIQDPNLQDKDTSNDYVRAMVNGKFERMIGCDDGLGRACRWSTFETFVDQRLERWGEQWWDEVCTKKDDE</sequence>